<feature type="compositionally biased region" description="Acidic residues" evidence="1">
    <location>
        <begin position="1322"/>
        <end position="1335"/>
    </location>
</feature>
<dbReference type="InterPro" id="IPR029314">
    <property type="entry name" value="FANCI_S4"/>
</dbReference>
<dbReference type="Pfam" id="PF14679">
    <property type="entry name" value="FANCI_HD1"/>
    <property type="match status" value="1"/>
</dbReference>
<dbReference type="InterPro" id="IPR029312">
    <property type="entry name" value="FANCI_HD2"/>
</dbReference>
<dbReference type="InterPro" id="IPR029310">
    <property type="entry name" value="FANCI_HD1"/>
</dbReference>
<feature type="domain" description="FANCI solenoid 2" evidence="3">
    <location>
        <begin position="380"/>
        <end position="543"/>
    </location>
</feature>
<protein>
    <recommendedName>
        <fullName evidence="10">Fanconi anemia group I protein</fullName>
    </recommendedName>
</protein>
<proteinExistence type="predicted"/>
<dbReference type="EMBL" id="CAJHNH020005013">
    <property type="protein sequence ID" value="CAG5131997.1"/>
    <property type="molecule type" value="Genomic_DNA"/>
</dbReference>
<dbReference type="GO" id="GO:0006281">
    <property type="term" value="P:DNA repair"/>
    <property type="evidence" value="ECO:0007669"/>
    <property type="project" value="InterPro"/>
</dbReference>
<keyword evidence="9" id="KW-1185">Reference proteome</keyword>
<dbReference type="SUPFAM" id="SSF48371">
    <property type="entry name" value="ARM repeat"/>
    <property type="match status" value="1"/>
</dbReference>
<organism evidence="8 9">
    <name type="scientific">Candidula unifasciata</name>
    <dbReference type="NCBI Taxonomy" id="100452"/>
    <lineage>
        <taxon>Eukaryota</taxon>
        <taxon>Metazoa</taxon>
        <taxon>Spiralia</taxon>
        <taxon>Lophotrochozoa</taxon>
        <taxon>Mollusca</taxon>
        <taxon>Gastropoda</taxon>
        <taxon>Heterobranchia</taxon>
        <taxon>Euthyneura</taxon>
        <taxon>Panpulmonata</taxon>
        <taxon>Eupulmonata</taxon>
        <taxon>Stylommatophora</taxon>
        <taxon>Helicina</taxon>
        <taxon>Helicoidea</taxon>
        <taxon>Geomitridae</taxon>
        <taxon>Candidula</taxon>
    </lineage>
</organism>
<dbReference type="Pfam" id="PF14677">
    <property type="entry name" value="FANCI_S3"/>
    <property type="match status" value="1"/>
</dbReference>
<gene>
    <name evidence="8" type="ORF">CUNI_LOCUS17555</name>
</gene>
<dbReference type="Pfam" id="PF14675">
    <property type="entry name" value="FANCI_S1"/>
    <property type="match status" value="1"/>
</dbReference>
<feature type="compositionally biased region" description="Low complexity" evidence="1">
    <location>
        <begin position="1350"/>
        <end position="1361"/>
    </location>
</feature>
<feature type="domain" description="FANCI helical" evidence="6">
    <location>
        <begin position="286"/>
        <end position="371"/>
    </location>
</feature>
<feature type="domain" description="FANCI helical" evidence="7">
    <location>
        <begin position="557"/>
        <end position="794"/>
    </location>
</feature>
<dbReference type="PANTHER" id="PTHR21818">
    <property type="entry name" value="BC025462 PROTEIN"/>
    <property type="match status" value="1"/>
</dbReference>
<dbReference type="InterPro" id="IPR029313">
    <property type="entry name" value="FANCI_S3"/>
</dbReference>
<dbReference type="InterPro" id="IPR016024">
    <property type="entry name" value="ARM-type_fold"/>
</dbReference>
<feature type="compositionally biased region" description="Basic and acidic residues" evidence="1">
    <location>
        <begin position="1336"/>
        <end position="1346"/>
    </location>
</feature>
<dbReference type="Pfam" id="PF14680">
    <property type="entry name" value="FANCI_HD2"/>
    <property type="match status" value="1"/>
</dbReference>
<dbReference type="PANTHER" id="PTHR21818:SF0">
    <property type="entry name" value="FANCONI ANEMIA GROUP I PROTEIN"/>
    <property type="match status" value="1"/>
</dbReference>
<evidence type="ECO:0000313" key="9">
    <source>
        <dbReference type="Proteomes" id="UP000678393"/>
    </source>
</evidence>
<feature type="domain" description="FANCI solenoid 3" evidence="4">
    <location>
        <begin position="816"/>
        <end position="1036"/>
    </location>
</feature>
<dbReference type="InterPro" id="IPR029315">
    <property type="entry name" value="FANCI_S2"/>
</dbReference>
<dbReference type="InterPro" id="IPR029308">
    <property type="entry name" value="FANCI_S1"/>
</dbReference>
<comment type="caution">
    <text evidence="8">The sequence shown here is derived from an EMBL/GenBank/DDBJ whole genome shotgun (WGS) entry which is preliminary data.</text>
</comment>
<feature type="compositionally biased region" description="Basic residues" evidence="1">
    <location>
        <begin position="1374"/>
        <end position="1384"/>
    </location>
</feature>
<dbReference type="GO" id="GO:0070182">
    <property type="term" value="F:DNA polymerase binding"/>
    <property type="evidence" value="ECO:0007669"/>
    <property type="project" value="TreeGrafter"/>
</dbReference>
<feature type="domain" description="FANCI solenoid 4" evidence="5">
    <location>
        <begin position="1052"/>
        <end position="1312"/>
    </location>
</feature>
<evidence type="ECO:0008006" key="10">
    <source>
        <dbReference type="Google" id="ProtNLM"/>
    </source>
</evidence>
<evidence type="ECO:0000259" key="6">
    <source>
        <dbReference type="Pfam" id="PF14679"/>
    </source>
</evidence>
<evidence type="ECO:0000259" key="5">
    <source>
        <dbReference type="Pfam" id="PF14678"/>
    </source>
</evidence>
<dbReference type="Pfam" id="PF14678">
    <property type="entry name" value="FANCI_S4"/>
    <property type="match status" value="1"/>
</dbReference>
<evidence type="ECO:0000259" key="7">
    <source>
        <dbReference type="Pfam" id="PF14680"/>
    </source>
</evidence>
<dbReference type="InterPro" id="IPR026171">
    <property type="entry name" value="FANCI"/>
</dbReference>
<dbReference type="Pfam" id="PF14676">
    <property type="entry name" value="FANCI_S2"/>
    <property type="match status" value="1"/>
</dbReference>
<evidence type="ECO:0000313" key="8">
    <source>
        <dbReference type="EMBL" id="CAG5131997.1"/>
    </source>
</evidence>
<evidence type="ECO:0000259" key="4">
    <source>
        <dbReference type="Pfam" id="PF14677"/>
    </source>
</evidence>
<evidence type="ECO:0000256" key="1">
    <source>
        <dbReference type="SAM" id="MobiDB-lite"/>
    </source>
</evidence>
<accession>A0A8S3ZR61</accession>
<name>A0A8S3ZR61_9EUPU</name>
<evidence type="ECO:0000259" key="3">
    <source>
        <dbReference type="Pfam" id="PF14676"/>
    </source>
</evidence>
<evidence type="ECO:0000259" key="2">
    <source>
        <dbReference type="Pfam" id="PF14675"/>
    </source>
</evidence>
<reference evidence="8" key="1">
    <citation type="submission" date="2021-04" db="EMBL/GenBank/DDBJ databases">
        <authorList>
            <consortium name="Molecular Ecology Group"/>
        </authorList>
    </citation>
    <scope>NUCLEOTIDE SEQUENCE</scope>
</reference>
<dbReference type="Proteomes" id="UP000678393">
    <property type="component" value="Unassembled WGS sequence"/>
</dbReference>
<feature type="domain" description="FANCI solenoid 1" evidence="2">
    <location>
        <begin position="65"/>
        <end position="282"/>
    </location>
</feature>
<feature type="region of interest" description="Disordered" evidence="1">
    <location>
        <begin position="1318"/>
        <end position="1384"/>
    </location>
</feature>
<dbReference type="OrthoDB" id="195089at2759"/>
<feature type="compositionally biased region" description="Basic and acidic residues" evidence="1">
    <location>
        <begin position="1362"/>
        <end position="1373"/>
    </location>
</feature>
<sequence length="1384" mass="154618">MEGVILQLSKQGKVKEIIDLLDQQDERKVVECVTGYIMKGKHDPLPLIKEVLAASLQDNETSTQRCYGVITGIIKLLQKNEINSKSAFDIVSLLLTEIDAVQPSCLAKLAQFYVDSVKSGTFSGGKASELLPKILSLINVQEKIPKDEGDIKGSELKGHIINSLCSSRWTSAVTIQMAPVFQEIDISLEELRFVIEKIVRMFSEIDLPDQPALVFQLLRLSAKGHKRLVLESICKFYTAKDDANRGNAVMIDSADLMSDATCLTTLRQIEGTVILHITQAVKQDQELGKELIKYLKIQQQASSSKVVSPFNLSLLLSVSQLHHFEEQILEFLKSSVVKSFKDEERQKQSLWVRECYPCGVKTENLVLEAVEHSTFDWDHVVQGLVKLGFGLMDSFGPKLVFGALPETTPASGHLTPAQSACQLGRRILLKTFKAHEPVRNIILEQIFNNIVMKSTLPVGHYLDLLSDTVFSAPQLLLESSGKIQEIFVKLAQLPPKSAESLLTVIQPLLKLSPRLKDTLILVLRKAMFSRQLDSRRIGALGFLMVLKSFRVVGGLPSSQVSQPIALSQLQVDVHTGYNAASNEALCLEILGNLRRCFTQQADIRLSIYQGLYDVLHRNSQLMNPVLDMLLSQLKKYYEPDEEICPPLRMESCIITQGDQVFLSEPLAHLIGCAQQCVRKSVEIVSRMQRDDEDDDAEEEGDGEKFSQKQIQALLSSLTKRIIDAEMEDFELDKSADFSCNNSVGVKNNIYAILLLGLYDVLMEYNFESGQCSAESCSLVIQLFTKYLKLSNILKEKSSPAAGKKGKTSHFKTPISLLSLQCVLNFLQSIIDHQDASDEAGIKQLQEHKEFFLHLMSVAIQKLTQVSQKGTLDGEIPSKEKLLQKCWSLGRLFYWYFVESKESHTATDQHSKKLTVLCLEGVSLVVHIASSTGKSAVLECLLQFEKEATETKDQIKDREAKIHSHIKKFQRLFVTFLNEDKENQNWKEGSTLVSVIASLSSHLPPEGQEYQQVYAWVVKIATDHTIEDNSACKQILSTLLNLAKQTKTLPALLRSICQDIHSQFGDTDPDCEVENKTNLSVTKATHCPTAAVLTLVLNHIESDLDDVEWVIYRHKADMIAGSGTSEGSCSVEYCFSATQTETLDKAMCTRLGLLVNSFIELTHSAVKTKPCCQALLKSLTKLYNTLTSLTKHYISLYTNKTGHLGSRFEKLVTLVGRQLTQPTYSFIIYVQTVEAEQDEGQKEKKRKKPGTAATAQAGMANAMKQMKTIPNLIFAIEQLEKFLIQLSKKSKVNLMENMKLSTSRDFRINTETVTTVVEQAVSSDDESQQSDDDDDNDKNHEKEREKTPNQSLSDSDSGSGSDAENKKPAKEPPAKKKKVLLKKSN</sequence>